<comment type="cofactor">
    <cofactor evidence="2">
        <name>Mg(2+)</name>
        <dbReference type="ChEBI" id="CHEBI:18420"/>
    </cofactor>
</comment>
<dbReference type="PANTHER" id="PTHR10954">
    <property type="entry name" value="RIBONUCLEASE H2 SUBUNIT A"/>
    <property type="match status" value="1"/>
</dbReference>
<dbReference type="CDD" id="cd07182">
    <property type="entry name" value="RNase_HII_bacteria_HII_like"/>
    <property type="match status" value="1"/>
</dbReference>
<evidence type="ECO:0000256" key="1">
    <source>
        <dbReference type="ARBA" id="ARBA00000077"/>
    </source>
</evidence>
<dbReference type="SUPFAM" id="SSF53098">
    <property type="entry name" value="Ribonuclease H-like"/>
    <property type="match status" value="1"/>
</dbReference>
<protein>
    <recommendedName>
        <fullName evidence="7 14">Ribonuclease HII</fullName>
        <shortName evidence="14">RNase HII</shortName>
        <ecNumber evidence="6 14">3.1.26.4</ecNumber>
    </recommendedName>
</protein>
<keyword evidence="9 14" id="KW-0540">Nuclease</keyword>
<accession>A0ABX7NGB7</accession>
<evidence type="ECO:0000256" key="2">
    <source>
        <dbReference type="ARBA" id="ARBA00001946"/>
    </source>
</evidence>
<evidence type="ECO:0000256" key="10">
    <source>
        <dbReference type="ARBA" id="ARBA00022723"/>
    </source>
</evidence>
<name>A0ABX7NGB7_9BACT</name>
<evidence type="ECO:0000256" key="14">
    <source>
        <dbReference type="HAMAP-Rule" id="MF_00052"/>
    </source>
</evidence>
<dbReference type="NCBIfam" id="NF000595">
    <property type="entry name" value="PRK00015.1-3"/>
    <property type="match status" value="1"/>
</dbReference>
<evidence type="ECO:0000256" key="15">
    <source>
        <dbReference type="PROSITE-ProRule" id="PRU01319"/>
    </source>
</evidence>
<evidence type="ECO:0000256" key="3">
    <source>
        <dbReference type="ARBA" id="ARBA00004065"/>
    </source>
</evidence>
<dbReference type="HAMAP" id="MF_00052_B">
    <property type="entry name" value="RNase_HII_B"/>
    <property type="match status" value="1"/>
</dbReference>
<dbReference type="InterPro" id="IPR036397">
    <property type="entry name" value="RNaseH_sf"/>
</dbReference>
<proteinExistence type="inferred from homology"/>
<dbReference type="EC" id="3.1.26.4" evidence="6 14"/>
<dbReference type="Gene3D" id="3.30.420.10">
    <property type="entry name" value="Ribonuclease H-like superfamily/Ribonuclease H"/>
    <property type="match status" value="1"/>
</dbReference>
<dbReference type="PANTHER" id="PTHR10954:SF18">
    <property type="entry name" value="RIBONUCLEASE HII"/>
    <property type="match status" value="1"/>
</dbReference>
<evidence type="ECO:0000256" key="16">
    <source>
        <dbReference type="RuleBase" id="RU003515"/>
    </source>
</evidence>
<comment type="similarity">
    <text evidence="5 14 16">Belongs to the RNase HII family.</text>
</comment>
<comment type="cofactor">
    <cofactor evidence="14 15">
        <name>Mn(2+)</name>
        <dbReference type="ChEBI" id="CHEBI:29035"/>
    </cofactor>
    <cofactor evidence="14 15">
        <name>Mg(2+)</name>
        <dbReference type="ChEBI" id="CHEBI:18420"/>
    </cofactor>
    <text evidence="14 15">Manganese or magnesium. Binds 1 divalent metal ion per monomer in the absence of substrate. May bind a second metal ion after substrate binding.</text>
</comment>
<evidence type="ECO:0000313" key="18">
    <source>
        <dbReference type="EMBL" id="QSQ16645.1"/>
    </source>
</evidence>
<dbReference type="InterPro" id="IPR012337">
    <property type="entry name" value="RNaseH-like_sf"/>
</dbReference>
<keyword evidence="10 14" id="KW-0479">Metal-binding</keyword>
<feature type="binding site" evidence="14 15">
    <location>
        <position position="88"/>
    </location>
    <ligand>
        <name>a divalent metal cation</name>
        <dbReference type="ChEBI" id="CHEBI:60240"/>
    </ligand>
</feature>
<evidence type="ECO:0000256" key="6">
    <source>
        <dbReference type="ARBA" id="ARBA00012180"/>
    </source>
</evidence>
<comment type="function">
    <text evidence="3 14 16">Endonuclease that specifically degrades the RNA of RNA-DNA hybrids.</text>
</comment>
<feature type="binding site" evidence="14 15">
    <location>
        <position position="180"/>
    </location>
    <ligand>
        <name>a divalent metal cation</name>
        <dbReference type="ChEBI" id="CHEBI:60240"/>
    </ligand>
</feature>
<reference evidence="18 19" key="1">
    <citation type="submission" date="2021-02" db="EMBL/GenBank/DDBJ databases">
        <title>De Novo genome assembly of isolated myxobacteria.</title>
        <authorList>
            <person name="Stevens D.C."/>
        </authorList>
    </citation>
    <scope>NUCLEOTIDE SEQUENCE [LARGE SCALE GENOMIC DNA]</scope>
    <source>
        <strain evidence="18 19">SCHIC003</strain>
    </source>
</reference>
<comment type="catalytic activity">
    <reaction evidence="1 14 15 16">
        <text>Endonucleolytic cleavage to 5'-phosphomonoester.</text>
        <dbReference type="EC" id="3.1.26.4"/>
    </reaction>
</comment>
<dbReference type="Pfam" id="PF01351">
    <property type="entry name" value="RNase_HII"/>
    <property type="match status" value="1"/>
</dbReference>
<evidence type="ECO:0000256" key="4">
    <source>
        <dbReference type="ARBA" id="ARBA00004496"/>
    </source>
</evidence>
<evidence type="ECO:0000256" key="11">
    <source>
        <dbReference type="ARBA" id="ARBA00022759"/>
    </source>
</evidence>
<dbReference type="InterPro" id="IPR022898">
    <property type="entry name" value="RNase_HII"/>
</dbReference>
<dbReference type="Proteomes" id="UP000663090">
    <property type="component" value="Chromosome"/>
</dbReference>
<comment type="subcellular location">
    <subcellularLocation>
        <location evidence="4 14">Cytoplasm</location>
    </subcellularLocation>
</comment>
<keyword evidence="12 14" id="KW-0378">Hydrolase</keyword>
<feature type="domain" description="RNase H type-2" evidence="17">
    <location>
        <begin position="81"/>
        <end position="271"/>
    </location>
</feature>
<dbReference type="RefSeq" id="WP_206718291.1">
    <property type="nucleotide sequence ID" value="NZ_CP071091.1"/>
</dbReference>
<evidence type="ECO:0000256" key="12">
    <source>
        <dbReference type="ARBA" id="ARBA00022801"/>
    </source>
</evidence>
<keyword evidence="19" id="KW-1185">Reference proteome</keyword>
<dbReference type="InterPro" id="IPR024567">
    <property type="entry name" value="RNase_HII/HIII_dom"/>
</dbReference>
<evidence type="ECO:0000256" key="7">
    <source>
        <dbReference type="ARBA" id="ARBA00019179"/>
    </source>
</evidence>
<dbReference type="InterPro" id="IPR001352">
    <property type="entry name" value="RNase_HII/HIII"/>
</dbReference>
<dbReference type="EMBL" id="CP071091">
    <property type="protein sequence ID" value="QSQ16645.1"/>
    <property type="molecule type" value="Genomic_DNA"/>
</dbReference>
<sequence length="295" mass="32336">MSIDSREQWLECSLGELTERFVTQAHAVPSGLLEALDADPRRGAQSLARRIRARQERNRSEGQRLRHLLRFEMELWEQGHTHVAGVDEAGMAPLAGPVVAAAAVLPKSYRLKGLDDSKKVLDAEKREALAVAIKRDAVAWAVGHAEVEEIDRINIYHAGLLAMRRAVEGLGLKPDYVLVDARTIPECPAPQRGIIKGDSLSMSIAAASILAKTTRDRLMGELDTRYPGYGLAQHKGYPTPHHIQALREKGVLPIHRRSFGPVREVLGLVAPAPANVPSAQAELFDLAPAPGRRRP</sequence>
<evidence type="ECO:0000256" key="9">
    <source>
        <dbReference type="ARBA" id="ARBA00022722"/>
    </source>
</evidence>
<evidence type="ECO:0000256" key="8">
    <source>
        <dbReference type="ARBA" id="ARBA00022490"/>
    </source>
</evidence>
<dbReference type="NCBIfam" id="NF000594">
    <property type="entry name" value="PRK00015.1-1"/>
    <property type="match status" value="1"/>
</dbReference>
<evidence type="ECO:0000256" key="5">
    <source>
        <dbReference type="ARBA" id="ARBA00007383"/>
    </source>
</evidence>
<dbReference type="PROSITE" id="PS51975">
    <property type="entry name" value="RNASE_H_2"/>
    <property type="match status" value="1"/>
</dbReference>
<keyword evidence="8 14" id="KW-0963">Cytoplasm</keyword>
<dbReference type="GO" id="GO:0004523">
    <property type="term" value="F:RNA-DNA hybrid ribonuclease activity"/>
    <property type="evidence" value="ECO:0007669"/>
    <property type="project" value="UniProtKB-EC"/>
</dbReference>
<organism evidence="18 19">
    <name type="scientific">Myxococcus landrumensis</name>
    <dbReference type="NCBI Taxonomy" id="2813577"/>
    <lineage>
        <taxon>Bacteria</taxon>
        <taxon>Pseudomonadati</taxon>
        <taxon>Myxococcota</taxon>
        <taxon>Myxococcia</taxon>
        <taxon>Myxococcales</taxon>
        <taxon>Cystobacterineae</taxon>
        <taxon>Myxococcaceae</taxon>
        <taxon>Myxococcus</taxon>
    </lineage>
</organism>
<evidence type="ECO:0000313" key="19">
    <source>
        <dbReference type="Proteomes" id="UP000663090"/>
    </source>
</evidence>
<evidence type="ECO:0000259" key="17">
    <source>
        <dbReference type="PROSITE" id="PS51975"/>
    </source>
</evidence>
<evidence type="ECO:0000256" key="13">
    <source>
        <dbReference type="ARBA" id="ARBA00023211"/>
    </source>
</evidence>
<feature type="binding site" evidence="14 15">
    <location>
        <position position="87"/>
    </location>
    <ligand>
        <name>a divalent metal cation</name>
        <dbReference type="ChEBI" id="CHEBI:60240"/>
    </ligand>
</feature>
<keyword evidence="11 14" id="KW-0255">Endonuclease</keyword>
<keyword evidence="13 14" id="KW-0464">Manganese</keyword>
<gene>
    <name evidence="14" type="primary">rnhB</name>
    <name evidence="18" type="ORF">JY572_11610</name>
</gene>